<accession>A0AAW5PBX8</accession>
<evidence type="ECO:0000313" key="3">
    <source>
        <dbReference type="Proteomes" id="UP001155110"/>
    </source>
</evidence>
<feature type="compositionally biased region" description="Basic and acidic residues" evidence="1">
    <location>
        <begin position="204"/>
        <end position="269"/>
    </location>
</feature>
<evidence type="ECO:0000313" key="2">
    <source>
        <dbReference type="EMBL" id="MCS4159306.1"/>
    </source>
</evidence>
<dbReference type="AlphaFoldDB" id="A0AAW5PBX8"/>
<feature type="region of interest" description="Disordered" evidence="1">
    <location>
        <begin position="204"/>
        <end position="273"/>
    </location>
</feature>
<comment type="caution">
    <text evidence="2">The sequence shown here is derived from an EMBL/GenBank/DDBJ whole genome shotgun (WGS) entry which is preliminary data.</text>
</comment>
<feature type="region of interest" description="Disordered" evidence="1">
    <location>
        <begin position="505"/>
        <end position="547"/>
    </location>
</feature>
<dbReference type="RefSeq" id="WP_259247274.1">
    <property type="nucleotide sequence ID" value="NZ_JANTZM010000023.1"/>
</dbReference>
<dbReference type="PANTHER" id="PTHR32114:SF2">
    <property type="entry name" value="ABC TRANSPORTER ABCH.3"/>
    <property type="match status" value="1"/>
</dbReference>
<reference evidence="2" key="1">
    <citation type="submission" date="2022-08" db="EMBL/GenBank/DDBJ databases">
        <title>Genomic Encyclopedia of Type Strains, Phase V (KMG-V): Genome sequencing to study the core and pangenomes of soil and plant-associated prokaryotes.</title>
        <authorList>
            <person name="Whitman W."/>
        </authorList>
    </citation>
    <scope>NUCLEOTIDE SEQUENCE</scope>
    <source>
        <strain evidence="2">SP3002</strain>
    </source>
</reference>
<feature type="region of interest" description="Disordered" evidence="1">
    <location>
        <begin position="679"/>
        <end position="710"/>
    </location>
</feature>
<dbReference type="SUPFAM" id="SSF52540">
    <property type="entry name" value="P-loop containing nucleoside triphosphate hydrolases"/>
    <property type="match status" value="1"/>
</dbReference>
<feature type="region of interest" description="Disordered" evidence="1">
    <location>
        <begin position="285"/>
        <end position="424"/>
    </location>
</feature>
<feature type="compositionally biased region" description="Basic and acidic residues" evidence="1">
    <location>
        <begin position="415"/>
        <end position="424"/>
    </location>
</feature>
<keyword evidence="2" id="KW-0378">Hydrolase</keyword>
<feature type="compositionally biased region" description="Basic and acidic residues" evidence="1">
    <location>
        <begin position="696"/>
        <end position="706"/>
    </location>
</feature>
<protein>
    <submittedName>
        <fullName evidence="2">Exonuclease SbcC</fullName>
    </submittedName>
</protein>
<feature type="compositionally biased region" description="Acidic residues" evidence="1">
    <location>
        <begin position="734"/>
        <end position="744"/>
    </location>
</feature>
<feature type="compositionally biased region" description="Acidic residues" evidence="1">
    <location>
        <begin position="780"/>
        <end position="795"/>
    </location>
</feature>
<evidence type="ECO:0000256" key="1">
    <source>
        <dbReference type="SAM" id="MobiDB-lite"/>
    </source>
</evidence>
<dbReference type="Proteomes" id="UP001155110">
    <property type="component" value="Unassembled WGS sequence"/>
</dbReference>
<gene>
    <name evidence="2" type="ORF">GGP99_003297</name>
</gene>
<dbReference type="Gene3D" id="1.10.287.1490">
    <property type="match status" value="1"/>
</dbReference>
<feature type="region of interest" description="Disordered" evidence="1">
    <location>
        <begin position="95"/>
        <end position="137"/>
    </location>
</feature>
<organism evidence="2 3">
    <name type="scientific">Salinibacter ruber</name>
    <dbReference type="NCBI Taxonomy" id="146919"/>
    <lineage>
        <taxon>Bacteria</taxon>
        <taxon>Pseudomonadati</taxon>
        <taxon>Rhodothermota</taxon>
        <taxon>Rhodothermia</taxon>
        <taxon>Rhodothermales</taxon>
        <taxon>Salinibacteraceae</taxon>
        <taxon>Salinibacter</taxon>
    </lineage>
</organism>
<proteinExistence type="predicted"/>
<feature type="compositionally biased region" description="Basic and acidic residues" evidence="1">
    <location>
        <begin position="745"/>
        <end position="761"/>
    </location>
</feature>
<feature type="compositionally biased region" description="Basic and acidic residues" evidence="1">
    <location>
        <begin position="517"/>
        <end position="547"/>
    </location>
</feature>
<feature type="region of interest" description="Disordered" evidence="1">
    <location>
        <begin position="466"/>
        <end position="491"/>
    </location>
</feature>
<keyword evidence="2" id="KW-0540">Nuclease</keyword>
<feature type="compositionally biased region" description="Acidic residues" evidence="1">
    <location>
        <begin position="373"/>
        <end position="387"/>
    </location>
</feature>
<feature type="compositionally biased region" description="Basic and acidic residues" evidence="1">
    <location>
        <begin position="285"/>
        <end position="326"/>
    </location>
</feature>
<feature type="compositionally biased region" description="Acidic residues" evidence="1">
    <location>
        <begin position="679"/>
        <end position="691"/>
    </location>
</feature>
<feature type="compositionally biased region" description="Basic and acidic residues" evidence="1">
    <location>
        <begin position="103"/>
        <end position="128"/>
    </location>
</feature>
<dbReference type="Pfam" id="PF13555">
    <property type="entry name" value="AAA_29"/>
    <property type="match status" value="1"/>
</dbReference>
<dbReference type="Pfam" id="PF13558">
    <property type="entry name" value="SbcC_Walker_B"/>
    <property type="match status" value="1"/>
</dbReference>
<feature type="compositionally biased region" description="Basic and acidic residues" evidence="1">
    <location>
        <begin position="344"/>
        <end position="372"/>
    </location>
</feature>
<keyword evidence="2" id="KW-0269">Exonuclease</keyword>
<sequence length="1020" mass="115264">MTPERLELNEFGPYTGSQTVDFEELKAQQLFLVHGATGSGKSTLLDAICFALYGETSGSERDGDEMRSDFATPEEPTEVTLDFCLGEDRYRVRRRPQQTLAKKRGEGTTQKSEKAVLYDRSSVEEKSADGAPLAEGKRDVDNRVGRLLGLGHEQFRQVVVLPQGKFRKFLSAGSTEREEILKVLFETGRYERLQSALKEMESEAKEEVQHLRQRKEDELGRHEAEDAGELREMLTETESRLKETQEEKGRLADKLESAREKLQQAKSDQEALGELEAARRAVEELRERRGAHETRKELLEKAQRAAEVAPVKDDLETRREEKRAADKVAAAAKQEFEEAQEALHASEEALKEEQERDARREELRQEKTRLEGLEEDIEQLETTESDLSEQREKMEELVGSIEETEEKLGGLETELEGKREDLEEKEDLAGKRELLEKEFEEAKTLKVKAGELRQKEEAVEEAEANLREVEEKRGAREEELQEAKEKLSELEERRREAYASVLATGLSDGEPCPVCGSEEHPAPAEEKRDVPSEEEIESMREERAQAREALDEVQSAVSDAQSTLATTRAQIESLKENHPQLDEMTDDEIKTKHEEAESALAAAQEAADEADTLEQEIEEKEEQLAELEGDIEELEDQLDDVESNIDVFESKEETIRGRLPEDVTTPDALEEALENTTEELASMEESLEEAETAVQEAREERVDKKRSALSKQLAAQQAAERLAEVQGRFKEALQENEFDDASDFEEARRDKEERESIKEEVETFEEEWAAATDRKTRAEEDAEDVEEPDVEGAEETVDSLTEELDEVKEAVTKLEMEAEEIRDALQNIEEIESELQEADERYSQVGFLAKLARGDNESRMSLQRFVLATRLEEVLRVANEHIAHMTQNRYRLLRSEDVGDRRSGSGLDLLVHDAYTGDRRPVATLSGGEGFMAALSLALGLSDVVQNISGGRHLETIFIDEGFGSLDPGALDRAMEALSDLRDTGRLVGIISHVSELKRRVPSRLEVKQSQDGSTLSMKA</sequence>
<feature type="region of interest" description="Disordered" evidence="1">
    <location>
        <begin position="732"/>
        <end position="795"/>
    </location>
</feature>
<dbReference type="InterPro" id="IPR027417">
    <property type="entry name" value="P-loop_NTPase"/>
</dbReference>
<dbReference type="Gene3D" id="3.40.50.300">
    <property type="entry name" value="P-loop containing nucleotide triphosphate hydrolases"/>
    <property type="match status" value="2"/>
</dbReference>
<dbReference type="PANTHER" id="PTHR32114">
    <property type="entry name" value="ABC TRANSPORTER ABCH.3"/>
    <property type="match status" value="1"/>
</dbReference>
<name>A0AAW5PBX8_9BACT</name>
<dbReference type="EMBL" id="JANTZM010000023">
    <property type="protein sequence ID" value="MCS4159306.1"/>
    <property type="molecule type" value="Genomic_DNA"/>
</dbReference>
<dbReference type="GO" id="GO:0004527">
    <property type="term" value="F:exonuclease activity"/>
    <property type="evidence" value="ECO:0007669"/>
    <property type="project" value="UniProtKB-KW"/>
</dbReference>